<gene>
    <name evidence="2" type="ORF">Scep_007422</name>
</gene>
<protein>
    <submittedName>
        <fullName evidence="2">Uncharacterized protein</fullName>
    </submittedName>
</protein>
<accession>A0AAP0KCI3</accession>
<name>A0AAP0KCI3_9MAGN</name>
<reference evidence="2 3" key="1">
    <citation type="submission" date="2024-01" db="EMBL/GenBank/DDBJ databases">
        <title>Genome assemblies of Stephania.</title>
        <authorList>
            <person name="Yang L."/>
        </authorList>
    </citation>
    <scope>NUCLEOTIDE SEQUENCE [LARGE SCALE GENOMIC DNA]</scope>
    <source>
        <strain evidence="2">JXDWG</strain>
        <tissue evidence="2">Leaf</tissue>
    </source>
</reference>
<comment type="caution">
    <text evidence="2">The sequence shown here is derived from an EMBL/GenBank/DDBJ whole genome shotgun (WGS) entry which is preliminary data.</text>
</comment>
<dbReference type="Proteomes" id="UP001419268">
    <property type="component" value="Unassembled WGS sequence"/>
</dbReference>
<feature type="region of interest" description="Disordered" evidence="1">
    <location>
        <begin position="67"/>
        <end position="118"/>
    </location>
</feature>
<organism evidence="2 3">
    <name type="scientific">Stephania cephalantha</name>
    <dbReference type="NCBI Taxonomy" id="152367"/>
    <lineage>
        <taxon>Eukaryota</taxon>
        <taxon>Viridiplantae</taxon>
        <taxon>Streptophyta</taxon>
        <taxon>Embryophyta</taxon>
        <taxon>Tracheophyta</taxon>
        <taxon>Spermatophyta</taxon>
        <taxon>Magnoliopsida</taxon>
        <taxon>Ranunculales</taxon>
        <taxon>Menispermaceae</taxon>
        <taxon>Menispermoideae</taxon>
        <taxon>Cissampelideae</taxon>
        <taxon>Stephania</taxon>
    </lineage>
</organism>
<proteinExistence type="predicted"/>
<feature type="region of interest" description="Disordered" evidence="1">
    <location>
        <begin position="1"/>
        <end position="42"/>
    </location>
</feature>
<dbReference type="AlphaFoldDB" id="A0AAP0KCI3"/>
<sequence length="118" mass="12916">MKKEGFDQPPPTSHHYHHHQNPSTEIMGASKQQQQPLLEMMVGGSGGGGSYIANITLTSEGFHIEIFNGGRDGDGERTRVRKHDYGGEEDDDFDNADGERAEDVADDGGEEDGTNERN</sequence>
<evidence type="ECO:0000256" key="1">
    <source>
        <dbReference type="SAM" id="MobiDB-lite"/>
    </source>
</evidence>
<evidence type="ECO:0000313" key="3">
    <source>
        <dbReference type="Proteomes" id="UP001419268"/>
    </source>
</evidence>
<feature type="compositionally biased region" description="Acidic residues" evidence="1">
    <location>
        <begin position="87"/>
        <end position="96"/>
    </location>
</feature>
<keyword evidence="3" id="KW-1185">Reference proteome</keyword>
<feature type="compositionally biased region" description="Acidic residues" evidence="1">
    <location>
        <begin position="104"/>
        <end position="118"/>
    </location>
</feature>
<dbReference type="EMBL" id="JBBNAG010000003">
    <property type="protein sequence ID" value="KAK9148665.1"/>
    <property type="molecule type" value="Genomic_DNA"/>
</dbReference>
<evidence type="ECO:0000313" key="2">
    <source>
        <dbReference type="EMBL" id="KAK9148665.1"/>
    </source>
</evidence>
<feature type="compositionally biased region" description="Basic and acidic residues" evidence="1">
    <location>
        <begin position="71"/>
        <end position="86"/>
    </location>
</feature>